<keyword evidence="8" id="KW-1185">Reference proteome</keyword>
<evidence type="ECO:0000256" key="1">
    <source>
        <dbReference type="ARBA" id="ARBA00004370"/>
    </source>
</evidence>
<dbReference type="Pfam" id="PF00622">
    <property type="entry name" value="SPRY"/>
    <property type="match status" value="1"/>
</dbReference>
<dbReference type="OrthoDB" id="25503at2759"/>
<feature type="compositionally biased region" description="Pro residues" evidence="5">
    <location>
        <begin position="45"/>
        <end position="54"/>
    </location>
</feature>
<comment type="subcellular location">
    <subcellularLocation>
        <location evidence="1">Membrane</location>
    </subcellularLocation>
</comment>
<dbReference type="InterPro" id="IPR043136">
    <property type="entry name" value="B30.2/SPRY_sf"/>
</dbReference>
<feature type="compositionally biased region" description="Polar residues" evidence="5">
    <location>
        <begin position="100"/>
        <end position="112"/>
    </location>
</feature>
<keyword evidence="2" id="KW-0812">Transmembrane</keyword>
<dbReference type="Gene3D" id="2.60.120.920">
    <property type="match status" value="1"/>
</dbReference>
<dbReference type="Proteomes" id="UP000235371">
    <property type="component" value="Unassembled WGS sequence"/>
</dbReference>
<dbReference type="EMBL" id="KZ613786">
    <property type="protein sequence ID" value="PMD61080.1"/>
    <property type="molecule type" value="Genomic_DNA"/>
</dbReference>
<evidence type="ECO:0000256" key="2">
    <source>
        <dbReference type="ARBA" id="ARBA00022692"/>
    </source>
</evidence>
<dbReference type="InParanoid" id="A0A2J6TDH9"/>
<feature type="region of interest" description="Disordered" evidence="5">
    <location>
        <begin position="1"/>
        <end position="120"/>
    </location>
</feature>
<dbReference type="AlphaFoldDB" id="A0A2J6TDH9"/>
<dbReference type="STRING" id="1095630.A0A2J6TDH9"/>
<dbReference type="PANTHER" id="PTHR12864">
    <property type="entry name" value="RAN BINDING PROTEIN 9-RELATED"/>
    <property type="match status" value="1"/>
</dbReference>
<evidence type="ECO:0000256" key="5">
    <source>
        <dbReference type="SAM" id="MobiDB-lite"/>
    </source>
</evidence>
<protein>
    <recommendedName>
        <fullName evidence="6">SPRY domain-containing protein</fullName>
    </recommendedName>
</protein>
<feature type="domain" description="SPRY" evidence="6">
    <location>
        <begin position="202"/>
        <end position="282"/>
    </location>
</feature>
<organism evidence="7 8">
    <name type="scientific">Hyaloscypha bicolor E</name>
    <dbReference type="NCBI Taxonomy" id="1095630"/>
    <lineage>
        <taxon>Eukaryota</taxon>
        <taxon>Fungi</taxon>
        <taxon>Dikarya</taxon>
        <taxon>Ascomycota</taxon>
        <taxon>Pezizomycotina</taxon>
        <taxon>Leotiomycetes</taxon>
        <taxon>Helotiales</taxon>
        <taxon>Hyaloscyphaceae</taxon>
        <taxon>Hyaloscypha</taxon>
        <taxon>Hyaloscypha bicolor</taxon>
    </lineage>
</organism>
<name>A0A2J6TDH9_9HELO</name>
<evidence type="ECO:0000256" key="4">
    <source>
        <dbReference type="ARBA" id="ARBA00023136"/>
    </source>
</evidence>
<evidence type="ECO:0000313" key="8">
    <source>
        <dbReference type="Proteomes" id="UP000235371"/>
    </source>
</evidence>
<sequence length="364" mass="39761">MCFGSNLKGEDPSSRLNGDYEPNSRPVDQKSSGQLGTSVKMPNEYAPPPGPPPSHTEYSPPSGPPAGHYNYTPPPGPPPSHHDWQTAVPDTSLLPPPPSMGNQQSRKNNATEQEAEQGETWCQQNPLTQPITFPEAALEAISQGNIGLMKPRTYQGTLERPRPGVWAGKTKTTSPDSCILSTVPLYSVMAQSPLRTGRGKTAYYEVRIAKRNRSEVSLAMGFAAPPYPTFRLPGWHKGCLAVHGDDGSKYINDRWGGKDFTSSFKPGETLGIGMRFTKRDLSAPPAYDDARPQTQAQTPLDVEIFLTRDGSVAGSWNLHEEADAVEDLPVDGLEGYNDLYAAVGTFEGVEFEIVFNEGEWMYHP</sequence>
<keyword evidence="4" id="KW-0472">Membrane</keyword>
<evidence type="ECO:0000313" key="7">
    <source>
        <dbReference type="EMBL" id="PMD61080.1"/>
    </source>
</evidence>
<evidence type="ECO:0000256" key="3">
    <source>
        <dbReference type="ARBA" id="ARBA00022989"/>
    </source>
</evidence>
<dbReference type="RefSeq" id="XP_024737984.1">
    <property type="nucleotide sequence ID" value="XM_024884720.1"/>
</dbReference>
<gene>
    <name evidence="7" type="ORF">K444DRAFT_642300</name>
</gene>
<dbReference type="InterPro" id="IPR050618">
    <property type="entry name" value="Ubq-SigPath_Reg"/>
</dbReference>
<accession>A0A2J6TDH9</accession>
<dbReference type="GeneID" id="36592797"/>
<proteinExistence type="predicted"/>
<dbReference type="CDD" id="cd12910">
    <property type="entry name" value="SPRY_SSH4_like"/>
    <property type="match status" value="1"/>
</dbReference>
<reference evidence="7 8" key="1">
    <citation type="submission" date="2016-04" db="EMBL/GenBank/DDBJ databases">
        <title>A degradative enzymes factory behind the ericoid mycorrhizal symbiosis.</title>
        <authorList>
            <consortium name="DOE Joint Genome Institute"/>
            <person name="Martino E."/>
            <person name="Morin E."/>
            <person name="Grelet G."/>
            <person name="Kuo A."/>
            <person name="Kohler A."/>
            <person name="Daghino S."/>
            <person name="Barry K."/>
            <person name="Choi C."/>
            <person name="Cichocki N."/>
            <person name="Clum A."/>
            <person name="Copeland A."/>
            <person name="Hainaut M."/>
            <person name="Haridas S."/>
            <person name="Labutti K."/>
            <person name="Lindquist E."/>
            <person name="Lipzen A."/>
            <person name="Khouja H.-R."/>
            <person name="Murat C."/>
            <person name="Ohm R."/>
            <person name="Olson A."/>
            <person name="Spatafora J."/>
            <person name="Veneault-Fourrey C."/>
            <person name="Henrissat B."/>
            <person name="Grigoriev I."/>
            <person name="Martin F."/>
            <person name="Perotto S."/>
        </authorList>
    </citation>
    <scope>NUCLEOTIDE SEQUENCE [LARGE SCALE GENOMIC DNA]</scope>
    <source>
        <strain evidence="7 8">E</strain>
    </source>
</reference>
<dbReference type="InterPro" id="IPR003877">
    <property type="entry name" value="SPRY_dom"/>
</dbReference>
<keyword evidence="3" id="KW-1133">Transmembrane helix</keyword>
<dbReference type="GO" id="GO:0016020">
    <property type="term" value="C:membrane"/>
    <property type="evidence" value="ECO:0007669"/>
    <property type="project" value="UniProtKB-SubCell"/>
</dbReference>
<dbReference type="InterPro" id="IPR035780">
    <property type="entry name" value="SPRY_Ssh4-like"/>
</dbReference>
<evidence type="ECO:0000259" key="6">
    <source>
        <dbReference type="Pfam" id="PF00622"/>
    </source>
</evidence>